<organism evidence="1 2">
    <name type="scientific">Aspergillus niger</name>
    <dbReference type="NCBI Taxonomy" id="5061"/>
    <lineage>
        <taxon>Eukaryota</taxon>
        <taxon>Fungi</taxon>
        <taxon>Dikarya</taxon>
        <taxon>Ascomycota</taxon>
        <taxon>Pezizomycotina</taxon>
        <taxon>Eurotiomycetes</taxon>
        <taxon>Eurotiomycetidae</taxon>
        <taxon>Eurotiales</taxon>
        <taxon>Aspergillaceae</taxon>
        <taxon>Aspergillus</taxon>
        <taxon>Aspergillus subgen. Circumdati</taxon>
    </lineage>
</organism>
<sequence length="233" mass="26183">MKIILTGSTGFIGHQILTQCLQNPHITSIIALSRRPIPTKNPKLTVKLVEDFLIYPESLLQELRGAEACIWAIGINRTRDTETARKINVEYTMTAMRAFGTHLSSLVEGGGKKKFRFVYLSGGMSERDQSRSLWMAGEMRKIRVDKHDTNGYGQGQVENELTDYENNNNSVEVYIARPGMVLARGMSLRTLIFGMGPSIWVDDLAKVLVDVAVRGDVDGGRVLENEEMLRWNH</sequence>
<evidence type="ECO:0000313" key="1">
    <source>
        <dbReference type="EMBL" id="GLA51724.1"/>
    </source>
</evidence>
<gene>
    <name evidence="1" type="ORF">AnigIFM63604_008337</name>
</gene>
<dbReference type="Proteomes" id="UP001144191">
    <property type="component" value="Unassembled WGS sequence"/>
</dbReference>
<dbReference type="Gene3D" id="3.40.50.720">
    <property type="entry name" value="NAD(P)-binding Rossmann-like Domain"/>
    <property type="match status" value="1"/>
</dbReference>
<dbReference type="InterPro" id="IPR036291">
    <property type="entry name" value="NAD(P)-bd_dom_sf"/>
</dbReference>
<evidence type="ECO:0008006" key="3">
    <source>
        <dbReference type="Google" id="ProtNLM"/>
    </source>
</evidence>
<dbReference type="SUPFAM" id="SSF51735">
    <property type="entry name" value="NAD(P)-binding Rossmann-fold domains"/>
    <property type="match status" value="1"/>
</dbReference>
<proteinExistence type="predicted"/>
<dbReference type="EMBL" id="BRPB01000053">
    <property type="protein sequence ID" value="GLA51724.1"/>
    <property type="molecule type" value="Genomic_DNA"/>
</dbReference>
<comment type="caution">
    <text evidence="1">The sequence shown here is derived from an EMBL/GenBank/DDBJ whole genome shotgun (WGS) entry which is preliminary data.</text>
</comment>
<dbReference type="PANTHER" id="PTHR14097:SF9">
    <property type="entry name" value="EPIMERASE, PUTATIVE (AFU_ORTHOLOGUE AFUA_8G07320)-RELATED"/>
    <property type="match status" value="1"/>
</dbReference>
<reference evidence="1" key="1">
    <citation type="submission" date="2022-07" db="EMBL/GenBank/DDBJ databases">
        <title>Taxonomy of Aspergillus series Nigri: significant species reduction supported by multi-species coalescent approaches.</title>
        <authorList>
            <person name="Bian C."/>
            <person name="Kusuya Y."/>
            <person name="Sklenar F."/>
            <person name="D'hooge E."/>
            <person name="Yaguchi T."/>
            <person name="Takahashi H."/>
            <person name="Hubka V."/>
        </authorList>
    </citation>
    <scope>NUCLEOTIDE SEQUENCE</scope>
    <source>
        <strain evidence="1">IFM 63604</strain>
    </source>
</reference>
<protein>
    <recommendedName>
        <fullName evidence="3">NAD(P)-binding domain-containing protein</fullName>
    </recommendedName>
</protein>
<dbReference type="AlphaFoldDB" id="A0A9W6A4F9"/>
<dbReference type="PANTHER" id="PTHR14097">
    <property type="entry name" value="OXIDOREDUCTASE HTATIP2"/>
    <property type="match status" value="1"/>
</dbReference>
<accession>A0A9W6A4F9</accession>
<evidence type="ECO:0000313" key="2">
    <source>
        <dbReference type="Proteomes" id="UP001144191"/>
    </source>
</evidence>
<name>A0A9W6A4F9_ASPNG</name>